<feature type="region of interest" description="Disordered" evidence="1">
    <location>
        <begin position="1"/>
        <end position="26"/>
    </location>
</feature>
<protein>
    <submittedName>
        <fullName evidence="3">Uncharacterized protein</fullName>
    </submittedName>
</protein>
<dbReference type="Proteomes" id="UP000887565">
    <property type="component" value="Unplaced"/>
</dbReference>
<name>A0A915JGL4_ROMCU</name>
<feature type="compositionally biased region" description="Basic and acidic residues" evidence="1">
    <location>
        <begin position="1"/>
        <end position="16"/>
    </location>
</feature>
<dbReference type="AlphaFoldDB" id="A0A915JGL4"/>
<keyword evidence="2" id="KW-1185">Reference proteome</keyword>
<reference evidence="3" key="1">
    <citation type="submission" date="2022-11" db="UniProtKB">
        <authorList>
            <consortium name="WormBaseParasite"/>
        </authorList>
    </citation>
    <scope>IDENTIFICATION</scope>
</reference>
<sequence length="115" mass="12689">MKKTETGDGDGDEKAGNPRYPYGDGDPVRSLVETGYRKEYCLVFTIALFKFDEIDAHLCLTSNLALFSISRALFSTFRLDLSRDDTLSSIANLTNSSSSSHFSKFLTPSLVAAYT</sequence>
<evidence type="ECO:0000256" key="1">
    <source>
        <dbReference type="SAM" id="MobiDB-lite"/>
    </source>
</evidence>
<proteinExistence type="predicted"/>
<evidence type="ECO:0000313" key="2">
    <source>
        <dbReference type="Proteomes" id="UP000887565"/>
    </source>
</evidence>
<evidence type="ECO:0000313" key="3">
    <source>
        <dbReference type="WBParaSite" id="nRc.2.0.1.t25202-RA"/>
    </source>
</evidence>
<accession>A0A915JGL4</accession>
<organism evidence="2 3">
    <name type="scientific">Romanomermis culicivorax</name>
    <name type="common">Nematode worm</name>
    <dbReference type="NCBI Taxonomy" id="13658"/>
    <lineage>
        <taxon>Eukaryota</taxon>
        <taxon>Metazoa</taxon>
        <taxon>Ecdysozoa</taxon>
        <taxon>Nematoda</taxon>
        <taxon>Enoplea</taxon>
        <taxon>Dorylaimia</taxon>
        <taxon>Mermithida</taxon>
        <taxon>Mermithoidea</taxon>
        <taxon>Mermithidae</taxon>
        <taxon>Romanomermis</taxon>
    </lineage>
</organism>
<dbReference type="WBParaSite" id="nRc.2.0.1.t25202-RA">
    <property type="protein sequence ID" value="nRc.2.0.1.t25202-RA"/>
    <property type="gene ID" value="nRc.2.0.1.g25202"/>
</dbReference>